<dbReference type="PROSITE" id="PS51186">
    <property type="entry name" value="GNAT"/>
    <property type="match status" value="1"/>
</dbReference>
<dbReference type="AlphaFoldDB" id="A0A4P8XN05"/>
<keyword evidence="1 3" id="KW-0808">Transferase</keyword>
<evidence type="ECO:0000313" key="3">
    <source>
        <dbReference type="EMBL" id="QCT04226.1"/>
    </source>
</evidence>
<evidence type="ECO:0000259" key="2">
    <source>
        <dbReference type="PROSITE" id="PS51186"/>
    </source>
</evidence>
<dbReference type="EMBL" id="CP040396">
    <property type="protein sequence ID" value="QCT04226.1"/>
    <property type="molecule type" value="Genomic_DNA"/>
</dbReference>
<dbReference type="KEGG" id="palo:E6C60_3516"/>
<gene>
    <name evidence="3" type="ORF">E6C60_3516</name>
</gene>
<organism evidence="3 4">
    <name type="scientific">Paenibacillus algicola</name>
    <dbReference type="NCBI Taxonomy" id="2565926"/>
    <lineage>
        <taxon>Bacteria</taxon>
        <taxon>Bacillati</taxon>
        <taxon>Bacillota</taxon>
        <taxon>Bacilli</taxon>
        <taxon>Bacillales</taxon>
        <taxon>Paenibacillaceae</taxon>
        <taxon>Paenibacillus</taxon>
    </lineage>
</organism>
<evidence type="ECO:0000313" key="4">
    <source>
        <dbReference type="Proteomes" id="UP000300879"/>
    </source>
</evidence>
<dbReference type="Gene3D" id="3.40.630.30">
    <property type="match status" value="1"/>
</dbReference>
<accession>A0A4P8XN05</accession>
<dbReference type="PANTHER" id="PTHR13947:SF37">
    <property type="entry name" value="LD18367P"/>
    <property type="match status" value="1"/>
</dbReference>
<dbReference type="CDD" id="cd04301">
    <property type="entry name" value="NAT_SF"/>
    <property type="match status" value="1"/>
</dbReference>
<dbReference type="Pfam" id="PF00583">
    <property type="entry name" value="Acetyltransf_1"/>
    <property type="match status" value="1"/>
</dbReference>
<reference evidence="3 4" key="1">
    <citation type="submission" date="2019-05" db="EMBL/GenBank/DDBJ databases">
        <authorList>
            <person name="Chen C."/>
        </authorList>
    </citation>
    <scope>NUCLEOTIDE SEQUENCE [LARGE SCALE GENOMIC DNA]</scope>
    <source>
        <strain evidence="3 4">HB172198</strain>
    </source>
</reference>
<dbReference type="InterPro" id="IPR016181">
    <property type="entry name" value="Acyl_CoA_acyltransferase"/>
</dbReference>
<dbReference type="PANTHER" id="PTHR13947">
    <property type="entry name" value="GNAT FAMILY N-ACETYLTRANSFERASE"/>
    <property type="match status" value="1"/>
</dbReference>
<dbReference type="SUPFAM" id="SSF55729">
    <property type="entry name" value="Acyl-CoA N-acyltransferases (Nat)"/>
    <property type="match status" value="1"/>
</dbReference>
<dbReference type="GO" id="GO:0008080">
    <property type="term" value="F:N-acetyltransferase activity"/>
    <property type="evidence" value="ECO:0007669"/>
    <property type="project" value="InterPro"/>
</dbReference>
<dbReference type="RefSeq" id="WP_138226969.1">
    <property type="nucleotide sequence ID" value="NZ_CP040396.1"/>
</dbReference>
<feature type="domain" description="N-acetyltransferase" evidence="2">
    <location>
        <begin position="1"/>
        <end position="155"/>
    </location>
</feature>
<sequence length="161" mass="17742">MEIEALQLGDEDTVQQIWSLQHAAYPYEAQAIGLSDLPPLRDTYASIAACGEIFYGIRDPEGDLIGAVAVELEQEKLTISRMMVAPDHFREGIATRLVTHVLSTYKEVPLLIVFTGSKNFPAVRLYEKAGFQPVGTLEVVPAVELTEFHLHRSGEGMADKA</sequence>
<dbReference type="Proteomes" id="UP000300879">
    <property type="component" value="Chromosome"/>
</dbReference>
<dbReference type="InterPro" id="IPR000182">
    <property type="entry name" value="GNAT_dom"/>
</dbReference>
<keyword evidence="4" id="KW-1185">Reference proteome</keyword>
<evidence type="ECO:0000256" key="1">
    <source>
        <dbReference type="ARBA" id="ARBA00022679"/>
    </source>
</evidence>
<name>A0A4P8XN05_9BACL</name>
<dbReference type="OrthoDB" id="46888at2"/>
<dbReference type="InterPro" id="IPR050769">
    <property type="entry name" value="NAT_camello-type"/>
</dbReference>
<proteinExistence type="predicted"/>
<protein>
    <submittedName>
        <fullName evidence="3">GCN5-like N-acetyltransferase</fullName>
    </submittedName>
</protein>